<proteinExistence type="predicted"/>
<protein>
    <submittedName>
        <fullName evidence="1">Uncharacterized protein</fullName>
    </submittedName>
</protein>
<evidence type="ECO:0000313" key="1">
    <source>
        <dbReference type="EMBL" id="KFO18707.1"/>
    </source>
</evidence>
<sequence length="82" mass="8494">MLLGVGRDEAGQHSPRMIAALQNDNIICILSAPTTPSTGPCRPVGSQSASSHRAACVDVFKTVFSSSNGFAVPLQHSVQSGQ</sequence>
<evidence type="ECO:0000313" key="2">
    <source>
        <dbReference type="Proteomes" id="UP000028990"/>
    </source>
</evidence>
<organism evidence="1 2">
    <name type="scientific">Fukomys damarensis</name>
    <name type="common">Damaraland mole rat</name>
    <name type="synonym">Cryptomys damarensis</name>
    <dbReference type="NCBI Taxonomy" id="885580"/>
    <lineage>
        <taxon>Eukaryota</taxon>
        <taxon>Metazoa</taxon>
        <taxon>Chordata</taxon>
        <taxon>Craniata</taxon>
        <taxon>Vertebrata</taxon>
        <taxon>Euteleostomi</taxon>
        <taxon>Mammalia</taxon>
        <taxon>Eutheria</taxon>
        <taxon>Euarchontoglires</taxon>
        <taxon>Glires</taxon>
        <taxon>Rodentia</taxon>
        <taxon>Hystricomorpha</taxon>
        <taxon>Bathyergidae</taxon>
        <taxon>Fukomys</taxon>
    </lineage>
</organism>
<dbReference type="AlphaFoldDB" id="A0A091CLN7"/>
<dbReference type="Proteomes" id="UP000028990">
    <property type="component" value="Unassembled WGS sequence"/>
</dbReference>
<name>A0A091CLN7_FUKDA</name>
<gene>
    <name evidence="1" type="ORF">H920_19918</name>
</gene>
<dbReference type="EMBL" id="KN125342">
    <property type="protein sequence ID" value="KFO18707.1"/>
    <property type="molecule type" value="Genomic_DNA"/>
</dbReference>
<reference evidence="1 2" key="1">
    <citation type="submission" date="2013-11" db="EMBL/GenBank/DDBJ databases">
        <title>The Damaraland mole rat (Fukomys damarensis) genome and evolution of African mole rats.</title>
        <authorList>
            <person name="Gladyshev V.N."/>
            <person name="Fang X."/>
        </authorList>
    </citation>
    <scope>NUCLEOTIDE SEQUENCE [LARGE SCALE GENOMIC DNA]</scope>
    <source>
        <tissue evidence="1">Liver</tissue>
    </source>
</reference>
<keyword evidence="2" id="KW-1185">Reference proteome</keyword>
<accession>A0A091CLN7</accession>